<dbReference type="RefSeq" id="WP_150380455.1">
    <property type="nucleotide sequence ID" value="NZ_RZUI01000001.1"/>
</dbReference>
<evidence type="ECO:0000313" key="3">
    <source>
        <dbReference type="Proteomes" id="UP000412028"/>
    </source>
</evidence>
<proteinExistence type="predicted"/>
<evidence type="ECO:0000256" key="1">
    <source>
        <dbReference type="SAM" id="MobiDB-lite"/>
    </source>
</evidence>
<dbReference type="Proteomes" id="UP000412028">
    <property type="component" value="Unassembled WGS sequence"/>
</dbReference>
<evidence type="ECO:0000313" key="2">
    <source>
        <dbReference type="EMBL" id="KAA8832038.1"/>
    </source>
</evidence>
<sequence length="123" mass="13697">MENNGTRTVRVLTGAEKEGWPPCYDVTVELATGDIKCTLRDGYEYDEATSDLWFGEEDPTRDRRFHEALAIALSTRLQYPECFEAERDEAGAQAAQEAPADDPFDGGRNLLVMVNGPRIPGEE</sequence>
<accession>A0A5M9ZWZ3</accession>
<gene>
    <name evidence="2" type="ORF">EMO89_00480</name>
</gene>
<organism evidence="2 3">
    <name type="scientific">Bifidobacterium tissieri</name>
    <dbReference type="NCBI Taxonomy" id="1630162"/>
    <lineage>
        <taxon>Bacteria</taxon>
        <taxon>Bacillati</taxon>
        <taxon>Actinomycetota</taxon>
        <taxon>Actinomycetes</taxon>
        <taxon>Bifidobacteriales</taxon>
        <taxon>Bifidobacteriaceae</taxon>
        <taxon>Bifidobacterium</taxon>
    </lineage>
</organism>
<reference evidence="2 3" key="1">
    <citation type="journal article" date="2019" name="Syst. Appl. Microbiol.">
        <title>Characterization of Bifidobacterium species in feaces of the Egyptian fruit bat: Description of B. vespertilionis sp. nov. and B. rousetti sp. nov.</title>
        <authorList>
            <person name="Modesto M."/>
            <person name="Satti M."/>
            <person name="Watanabe K."/>
            <person name="Puglisi E."/>
            <person name="Morelli L."/>
            <person name="Huang C.-H."/>
            <person name="Liou J.-S."/>
            <person name="Miyashita M."/>
            <person name="Tamura T."/>
            <person name="Saito S."/>
            <person name="Mori K."/>
            <person name="Huang L."/>
            <person name="Sciavilla P."/>
            <person name="Sandri C."/>
            <person name="Spiezio C."/>
            <person name="Vitali F."/>
            <person name="Cavalieri D."/>
            <person name="Perpetuini G."/>
            <person name="Tofalo R."/>
            <person name="Bonetti A."/>
            <person name="Arita M."/>
            <person name="Mattarelli P."/>
        </authorList>
    </citation>
    <scope>NUCLEOTIDE SEQUENCE [LARGE SCALE GENOMIC DNA]</scope>
    <source>
        <strain evidence="2 3">RST7</strain>
    </source>
</reference>
<dbReference type="AlphaFoldDB" id="A0A5M9ZWZ3"/>
<name>A0A5M9ZWZ3_9BIFI</name>
<dbReference type="EMBL" id="RZUI01000001">
    <property type="protein sequence ID" value="KAA8832038.1"/>
    <property type="molecule type" value="Genomic_DNA"/>
</dbReference>
<comment type="caution">
    <text evidence="2">The sequence shown here is derived from an EMBL/GenBank/DDBJ whole genome shotgun (WGS) entry which is preliminary data.</text>
</comment>
<feature type="region of interest" description="Disordered" evidence="1">
    <location>
        <begin position="87"/>
        <end position="123"/>
    </location>
</feature>
<protein>
    <submittedName>
        <fullName evidence="2">Uncharacterized protein</fullName>
    </submittedName>
</protein>